<dbReference type="PANTHER" id="PTHR43689">
    <property type="entry name" value="HYDROLASE"/>
    <property type="match status" value="1"/>
</dbReference>
<dbReference type="InterPro" id="IPR029058">
    <property type="entry name" value="AB_hydrolase_fold"/>
</dbReference>
<dbReference type="Proteomes" id="UP001165293">
    <property type="component" value="Unassembled WGS sequence"/>
</dbReference>
<dbReference type="RefSeq" id="WP_230527612.1">
    <property type="nucleotide sequence ID" value="NZ_JAJGAK010000003.1"/>
</dbReference>
<dbReference type="EMBL" id="JAJGAK010000003">
    <property type="protein sequence ID" value="MCC8363807.1"/>
    <property type="molecule type" value="Genomic_DNA"/>
</dbReference>
<dbReference type="PANTHER" id="PTHR43689:SF8">
    <property type="entry name" value="ALPHA_BETA-HYDROLASES SUPERFAMILY PROTEIN"/>
    <property type="match status" value="1"/>
</dbReference>
<dbReference type="PRINTS" id="PR00111">
    <property type="entry name" value="ABHYDROLASE"/>
</dbReference>
<organism evidence="2 3">
    <name type="scientific">Noviluteimonas lactosilytica</name>
    <dbReference type="NCBI Taxonomy" id="2888523"/>
    <lineage>
        <taxon>Bacteria</taxon>
        <taxon>Pseudomonadati</taxon>
        <taxon>Pseudomonadota</taxon>
        <taxon>Gammaproteobacteria</taxon>
        <taxon>Lysobacterales</taxon>
        <taxon>Lysobacteraceae</taxon>
        <taxon>Noviluteimonas</taxon>
    </lineage>
</organism>
<dbReference type="SUPFAM" id="SSF53474">
    <property type="entry name" value="alpha/beta-Hydrolases"/>
    <property type="match status" value="1"/>
</dbReference>
<keyword evidence="2" id="KW-0378">Hydrolase</keyword>
<evidence type="ECO:0000313" key="3">
    <source>
        <dbReference type="Proteomes" id="UP001165293"/>
    </source>
</evidence>
<evidence type="ECO:0000313" key="2">
    <source>
        <dbReference type="EMBL" id="MCC8363807.1"/>
    </source>
</evidence>
<proteinExistence type="predicted"/>
<sequence>MATMETCWIPTRLGRLHAMRHRGSRVGAAPIVLFHDSLGSVELWRDFPAALAEATGHDVVAYDRLGFGRSDPHPGRLSNDFVQTEAREGVRALRERLGIDDFIAFGHSVGGGMAVACAAAYPQACRALITESAQAFVEDRTIAGIVEAKRAFARPGQLDRLRKYHGDKAEWVLHAWIDTWLADDFAQWNLDDDLRRVACPTLVMHGLDDEFGSTRHPERIVSLVAGTATMHLLECGHVPHRELPEQVLGLAVRHVAALQAPT</sequence>
<keyword evidence="3" id="KW-1185">Reference proteome</keyword>
<name>A0ABS8JJN5_9GAMM</name>
<dbReference type="Pfam" id="PF00561">
    <property type="entry name" value="Abhydrolase_1"/>
    <property type="match status" value="1"/>
</dbReference>
<dbReference type="GO" id="GO:0016787">
    <property type="term" value="F:hydrolase activity"/>
    <property type="evidence" value="ECO:0007669"/>
    <property type="project" value="UniProtKB-KW"/>
</dbReference>
<feature type="domain" description="AB hydrolase-1" evidence="1">
    <location>
        <begin position="30"/>
        <end position="137"/>
    </location>
</feature>
<dbReference type="Gene3D" id="3.40.50.1820">
    <property type="entry name" value="alpha/beta hydrolase"/>
    <property type="match status" value="1"/>
</dbReference>
<accession>A0ABS8JJN5</accession>
<protein>
    <submittedName>
        <fullName evidence="2">Alpha/beta hydrolase</fullName>
    </submittedName>
</protein>
<gene>
    <name evidence="2" type="ORF">LK996_12060</name>
</gene>
<dbReference type="InterPro" id="IPR000073">
    <property type="entry name" value="AB_hydrolase_1"/>
</dbReference>
<comment type="caution">
    <text evidence="2">The sequence shown here is derived from an EMBL/GenBank/DDBJ whole genome shotgun (WGS) entry which is preliminary data.</text>
</comment>
<reference evidence="2" key="1">
    <citation type="submission" date="2021-10" db="EMBL/GenBank/DDBJ databases">
        <authorList>
            <person name="Lyu M."/>
            <person name="Wang X."/>
            <person name="Meng X."/>
            <person name="Xu K."/>
        </authorList>
    </citation>
    <scope>NUCLEOTIDE SEQUENCE</scope>
    <source>
        <strain evidence="2">A6</strain>
    </source>
</reference>
<evidence type="ECO:0000259" key="1">
    <source>
        <dbReference type="Pfam" id="PF00561"/>
    </source>
</evidence>